<dbReference type="Pfam" id="PF00535">
    <property type="entry name" value="Glycos_transf_2"/>
    <property type="match status" value="1"/>
</dbReference>
<dbReference type="GeneID" id="56684371"/>
<dbReference type="SUPFAM" id="SSF53448">
    <property type="entry name" value="Nucleotide-diphospho-sugar transferases"/>
    <property type="match status" value="1"/>
</dbReference>
<name>A0ABM6MSQ0_9FLAO</name>
<feature type="domain" description="Glycosyltransferase 2-like" evidence="2">
    <location>
        <begin position="16"/>
        <end position="130"/>
    </location>
</feature>
<evidence type="ECO:0000256" key="1">
    <source>
        <dbReference type="SAM" id="Phobius"/>
    </source>
</evidence>
<dbReference type="InterPro" id="IPR029044">
    <property type="entry name" value="Nucleotide-diphossugar_trans"/>
</dbReference>
<gene>
    <name evidence="3" type="ORF">BAZ09_007810</name>
</gene>
<reference evidence="3 4" key="1">
    <citation type="submission" date="2017-09" db="EMBL/GenBank/DDBJ databases">
        <title>Complete circularized genomes of four mosquito-derived Elizabethkingia anophelis isolates.</title>
        <authorList>
            <person name="Nicholson A.C."/>
            <person name="Xu J."/>
        </authorList>
    </citation>
    <scope>NUCLEOTIDE SEQUENCE [LARGE SCALE GENOMIC DNA]</scope>
    <source>
        <strain evidence="3 4">R26</strain>
    </source>
</reference>
<evidence type="ECO:0000313" key="4">
    <source>
        <dbReference type="Proteomes" id="UP000190057"/>
    </source>
</evidence>
<evidence type="ECO:0000313" key="3">
    <source>
        <dbReference type="EMBL" id="ATC36128.1"/>
    </source>
</evidence>
<dbReference type="InterPro" id="IPR001173">
    <property type="entry name" value="Glyco_trans_2-like"/>
</dbReference>
<keyword evidence="1" id="KW-0812">Transmembrane</keyword>
<keyword evidence="1" id="KW-0472">Membrane</keyword>
<dbReference type="CDD" id="cd00761">
    <property type="entry name" value="Glyco_tranf_GTA_type"/>
    <property type="match status" value="1"/>
</dbReference>
<keyword evidence="1" id="KW-1133">Transmembrane helix</keyword>
<accession>A0ABM6MSQ0</accession>
<evidence type="ECO:0000259" key="2">
    <source>
        <dbReference type="Pfam" id="PF00535"/>
    </source>
</evidence>
<dbReference type="EMBL" id="CP023401">
    <property type="protein sequence ID" value="ATC36128.1"/>
    <property type="molecule type" value="Genomic_DNA"/>
</dbReference>
<protein>
    <submittedName>
        <fullName evidence="3">Glycosyltransferase family 2 protein</fullName>
    </submittedName>
</protein>
<dbReference type="Gene3D" id="3.90.550.10">
    <property type="entry name" value="Spore Coat Polysaccharide Biosynthesis Protein SpsA, Chain A"/>
    <property type="match status" value="1"/>
</dbReference>
<dbReference type="Proteomes" id="UP000190057">
    <property type="component" value="Chromosome"/>
</dbReference>
<dbReference type="RefSeq" id="WP_009087018.1">
    <property type="nucleotide sequence ID" value="NZ_ANIW01000049.1"/>
</dbReference>
<feature type="transmembrane region" description="Helical" evidence="1">
    <location>
        <begin position="262"/>
        <end position="277"/>
    </location>
</feature>
<keyword evidence="4" id="KW-1185">Reference proteome</keyword>
<proteinExistence type="predicted"/>
<organism evidence="3 4">
    <name type="scientific">Elizabethkingia anophelis R26</name>
    <dbReference type="NCBI Taxonomy" id="1246994"/>
    <lineage>
        <taxon>Bacteria</taxon>
        <taxon>Pseudomonadati</taxon>
        <taxon>Bacteroidota</taxon>
        <taxon>Flavobacteriia</taxon>
        <taxon>Flavobacteriales</taxon>
        <taxon>Weeksellaceae</taxon>
        <taxon>Elizabethkingia</taxon>
    </lineage>
</organism>
<sequence length="292" mass="34833">MTTIPIVILHKDDIINLEIMLNSIYKNTKYSFELFVIDNASSPNMQVKLQEMQLKHNFHLIFSKKNNWLLGFNKVFKDPNWKNNYKYYIFSDCDIEVPFLKEKCWLERMVNQMDENACIGKLGISLKYSDIDKGELYDKIVKQESIFDAQPTIGNRNRIAPVDTTLAIYRTDLFVYKKFKFSIGHASLVRPYYYVCRTNRLEIEARHLGWYNRGVTNNTKDQLKSKIICFANFAAYIEPVVFERMPKYYLFYYKMVKPVAKLYWSTSVIMALLYYYLKNFPRNINMLQNKLR</sequence>